<dbReference type="PROSITE" id="PS50240">
    <property type="entry name" value="TRYPSIN_DOM"/>
    <property type="match status" value="2"/>
</dbReference>
<dbReference type="FunFam" id="2.40.10.10:FF:000146">
    <property type="entry name" value="Serine protease 53"/>
    <property type="match status" value="1"/>
</dbReference>
<organism evidence="12 13">
    <name type="scientific">Anopheles coluzzii</name>
    <name type="common">African malaria mosquito</name>
    <dbReference type="NCBI Taxonomy" id="1518534"/>
    <lineage>
        <taxon>Eukaryota</taxon>
        <taxon>Metazoa</taxon>
        <taxon>Ecdysozoa</taxon>
        <taxon>Arthropoda</taxon>
        <taxon>Hexapoda</taxon>
        <taxon>Insecta</taxon>
        <taxon>Pterygota</taxon>
        <taxon>Neoptera</taxon>
        <taxon>Endopterygota</taxon>
        <taxon>Diptera</taxon>
        <taxon>Nematocera</taxon>
        <taxon>Culicoidea</taxon>
        <taxon>Culicidae</taxon>
        <taxon>Anophelinae</taxon>
        <taxon>Anopheles</taxon>
    </lineage>
</organism>
<feature type="domain" description="Peptidase S1" evidence="11">
    <location>
        <begin position="41"/>
        <end position="288"/>
    </location>
</feature>
<dbReference type="Gene3D" id="2.40.10.10">
    <property type="entry name" value="Trypsin-like serine proteases"/>
    <property type="match status" value="3"/>
</dbReference>
<dbReference type="GO" id="GO:0006508">
    <property type="term" value="P:proteolysis"/>
    <property type="evidence" value="ECO:0007669"/>
    <property type="project" value="UniProtKB-KW"/>
</dbReference>
<name>A0A6E8W9U3_ANOCL</name>
<dbReference type="VEuPathDB" id="VectorBase:ACMO_008974"/>
<proteinExistence type="inferred from homology"/>
<feature type="domain" description="Peptidase S1" evidence="11">
    <location>
        <begin position="323"/>
        <end position="572"/>
    </location>
</feature>
<dbReference type="InterPro" id="IPR018114">
    <property type="entry name" value="TRYPSIN_HIS"/>
</dbReference>
<evidence type="ECO:0000259" key="11">
    <source>
        <dbReference type="PROSITE" id="PS50240"/>
    </source>
</evidence>
<comment type="subcellular location">
    <subcellularLocation>
        <location evidence="1">Secreted</location>
    </subcellularLocation>
</comment>
<dbReference type="Proteomes" id="UP001105220">
    <property type="component" value="Unplaced"/>
</dbReference>
<keyword evidence="8" id="KW-1015">Disulfide bond</keyword>
<dbReference type="PRINTS" id="PR00722">
    <property type="entry name" value="CHYMOTRYPSIN"/>
</dbReference>
<comment type="similarity">
    <text evidence="9">Belongs to the peptidase S1 family. CLIP subfamily.</text>
</comment>
<dbReference type="InterPro" id="IPR009003">
    <property type="entry name" value="Peptidase_S1_PA"/>
</dbReference>
<dbReference type="VEuPathDB" id="VectorBase:ACON029114"/>
<evidence type="ECO:0000256" key="4">
    <source>
        <dbReference type="ARBA" id="ARBA00022729"/>
    </source>
</evidence>
<evidence type="ECO:0000313" key="13">
    <source>
        <dbReference type="Proteomes" id="UP001105220"/>
    </source>
</evidence>
<feature type="signal peptide" evidence="10">
    <location>
        <begin position="1"/>
        <end position="23"/>
    </location>
</feature>
<keyword evidence="7" id="KW-0865">Zymogen</keyword>
<dbReference type="AlphaFoldDB" id="A0A6E8W9U3"/>
<sequence>MFHFIGRVTLFYGLLCVLSLAAAQESRLTCGRRKVKSVYLIHNGIDAKAGHWPWHAAIFHRKGEQNEYACGGAVIDENTVLTAAHCIYTTRGTIPKTLVTVHLGQLDLKEKDEYTQTHSLQEIILHPKYNSSSIINDIALLKLSSQITMTKYVQPVCLWTMDSKLDTIVGRNGTIVGFGLNEQDVVSEQLKQALIGVVDPLTCIASDRSVFGTHLTSDMFCGKGQMGVGACNGDSGGGMFFEVGGKWFVRGLVSFTPLRGNTGLCDPLKYTAYTDVAQYLEWISQYIDQRVLSFENDVLDIDYEEKLRLFNFGTCGVKSSTMLNDGSSWTLPWLGFVIVSGSADNLRSARCVVTLISDWYAIGPAHCFANDGIERSILLGGPSESTKSECFDRHGSTQCTHPTQTVQIERIITHPKYDSNNFGNNIVLIELLEAANTTQPNVKPICVSAIPELRTNEMTNLSVATYSRRTTTYGDQAVHQTSTEECMDRYADLGLTISWKNMRFCARTATNDNPDCVSLKSGAPLHQLRSLGGSERYFLRGFEILGLACTSGTPPVYNNMDEYLTGYYTTCDTTFKTQMKLFVFQNLT</sequence>
<evidence type="ECO:0000256" key="7">
    <source>
        <dbReference type="ARBA" id="ARBA00023145"/>
    </source>
</evidence>
<dbReference type="InterPro" id="IPR001314">
    <property type="entry name" value="Peptidase_S1A"/>
</dbReference>
<evidence type="ECO:0000256" key="8">
    <source>
        <dbReference type="ARBA" id="ARBA00023157"/>
    </source>
</evidence>
<accession>A0A6E8W9U3</accession>
<keyword evidence="6" id="KW-0720">Serine protease</keyword>
<evidence type="ECO:0000256" key="6">
    <source>
        <dbReference type="ARBA" id="ARBA00022825"/>
    </source>
</evidence>
<dbReference type="SUPFAM" id="SSF50494">
    <property type="entry name" value="Trypsin-like serine proteases"/>
    <property type="match status" value="2"/>
</dbReference>
<evidence type="ECO:0000256" key="5">
    <source>
        <dbReference type="ARBA" id="ARBA00022801"/>
    </source>
</evidence>
<evidence type="ECO:0000256" key="1">
    <source>
        <dbReference type="ARBA" id="ARBA00004613"/>
    </source>
</evidence>
<dbReference type="CDD" id="cd00190">
    <property type="entry name" value="Tryp_SPc"/>
    <property type="match status" value="1"/>
</dbReference>
<keyword evidence="5" id="KW-0378">Hydrolase</keyword>
<keyword evidence="4 10" id="KW-0732">Signal</keyword>
<dbReference type="VEuPathDB" id="VectorBase:ACON2_032354"/>
<protein>
    <submittedName>
        <fullName evidence="12">Peptidase S1 domain-containing protein</fullName>
    </submittedName>
</protein>
<dbReference type="EnsemblMetazoa" id="ACON029114-RA">
    <property type="protein sequence ID" value="ACON029114-PA"/>
    <property type="gene ID" value="ACON029114"/>
</dbReference>
<dbReference type="PROSITE" id="PS00134">
    <property type="entry name" value="TRYPSIN_HIS"/>
    <property type="match status" value="1"/>
</dbReference>
<evidence type="ECO:0000256" key="9">
    <source>
        <dbReference type="ARBA" id="ARBA00024195"/>
    </source>
</evidence>
<keyword evidence="3" id="KW-0645">Protease</keyword>
<reference evidence="12" key="2">
    <citation type="submission" date="2020-05" db="UniProtKB">
        <authorList>
            <consortium name="EnsemblMetazoa"/>
        </authorList>
    </citation>
    <scope>IDENTIFICATION</scope>
    <source>
        <strain evidence="12">Ngousso</strain>
    </source>
</reference>
<feature type="chain" id="PRO_5026048375" evidence="10">
    <location>
        <begin position="24"/>
        <end position="588"/>
    </location>
</feature>
<reference key="1">
    <citation type="journal article" date="2019" name="Genes (Basel)">
        <title>A High-Quality De novo Genome Assembly from a Single Mosquito Using PacBio Sequencing.</title>
        <authorList>
            <person name="Kingan S.B."/>
            <person name="Heaton H."/>
            <person name="Cudini J."/>
            <person name="Lambert C.C."/>
            <person name="Baybayan P."/>
            <person name="Galvin B.D."/>
            <person name="Durbin R."/>
            <person name="Korlach J."/>
            <person name="Lawniczak M.K.N."/>
        </authorList>
    </citation>
    <scope>NUCLEOTIDE SEQUENCE [LARGE SCALE GENOMIC DNA]</scope>
    <source>
        <strain>Mali-NIH</strain>
    </source>
</reference>
<dbReference type="PANTHER" id="PTHR24260">
    <property type="match status" value="1"/>
</dbReference>
<evidence type="ECO:0000256" key="2">
    <source>
        <dbReference type="ARBA" id="ARBA00022525"/>
    </source>
</evidence>
<dbReference type="SMART" id="SM00020">
    <property type="entry name" value="Tryp_SPc"/>
    <property type="match status" value="1"/>
</dbReference>
<dbReference type="GO" id="GO:0005576">
    <property type="term" value="C:extracellular region"/>
    <property type="evidence" value="ECO:0007669"/>
    <property type="project" value="UniProtKB-SubCell"/>
</dbReference>
<evidence type="ECO:0000313" key="12">
    <source>
        <dbReference type="EnsemblMetazoa" id="ACON029114-PA"/>
    </source>
</evidence>
<dbReference type="InterPro" id="IPR043504">
    <property type="entry name" value="Peptidase_S1_PA_chymotrypsin"/>
</dbReference>
<dbReference type="PANTHER" id="PTHR24260:SF136">
    <property type="entry name" value="GH08193P-RELATED"/>
    <property type="match status" value="1"/>
</dbReference>
<evidence type="ECO:0000256" key="3">
    <source>
        <dbReference type="ARBA" id="ARBA00022670"/>
    </source>
</evidence>
<keyword evidence="2" id="KW-0964">Secreted</keyword>
<keyword evidence="13" id="KW-1185">Reference proteome</keyword>
<dbReference type="InterPro" id="IPR051333">
    <property type="entry name" value="CLIP_Serine_Protease"/>
</dbReference>
<evidence type="ECO:0000256" key="10">
    <source>
        <dbReference type="SAM" id="SignalP"/>
    </source>
</evidence>
<dbReference type="Pfam" id="PF00089">
    <property type="entry name" value="Trypsin"/>
    <property type="match status" value="2"/>
</dbReference>
<dbReference type="InterPro" id="IPR001254">
    <property type="entry name" value="Trypsin_dom"/>
</dbReference>
<dbReference type="GO" id="GO:0004252">
    <property type="term" value="F:serine-type endopeptidase activity"/>
    <property type="evidence" value="ECO:0007669"/>
    <property type="project" value="InterPro"/>
</dbReference>